<dbReference type="AlphaFoldDB" id="A0AA39XY26"/>
<comment type="caution">
    <text evidence="2">The sequence shown here is derived from an EMBL/GenBank/DDBJ whole genome shotgun (WGS) entry which is preliminary data.</text>
</comment>
<feature type="chain" id="PRO_5041250689" description="Secreted protein" evidence="1">
    <location>
        <begin position="32"/>
        <end position="77"/>
    </location>
</feature>
<gene>
    <name evidence="2" type="ORF">B0T16DRAFT_419889</name>
</gene>
<evidence type="ECO:0000256" key="1">
    <source>
        <dbReference type="SAM" id="SignalP"/>
    </source>
</evidence>
<keyword evidence="3" id="KW-1185">Reference proteome</keyword>
<name>A0AA39XY26_9PEZI</name>
<reference evidence="2" key="1">
    <citation type="submission" date="2023-06" db="EMBL/GenBank/DDBJ databases">
        <title>Genome-scale phylogeny and comparative genomics of the fungal order Sordariales.</title>
        <authorList>
            <consortium name="Lawrence Berkeley National Laboratory"/>
            <person name="Hensen N."/>
            <person name="Bonometti L."/>
            <person name="Westerberg I."/>
            <person name="Brannstrom I.O."/>
            <person name="Guillou S."/>
            <person name="Cros-Aarteil S."/>
            <person name="Calhoun S."/>
            <person name="Haridas S."/>
            <person name="Kuo A."/>
            <person name="Mondo S."/>
            <person name="Pangilinan J."/>
            <person name="Riley R."/>
            <person name="Labutti K."/>
            <person name="Andreopoulos B."/>
            <person name="Lipzen A."/>
            <person name="Chen C."/>
            <person name="Yanf M."/>
            <person name="Daum C."/>
            <person name="Ng V."/>
            <person name="Clum A."/>
            <person name="Steindorff A."/>
            <person name="Ohm R."/>
            <person name="Martin F."/>
            <person name="Silar P."/>
            <person name="Natvig D."/>
            <person name="Lalanne C."/>
            <person name="Gautier V."/>
            <person name="Ament-Velasquez S.L."/>
            <person name="Kruys A."/>
            <person name="Hutchinson M.I."/>
            <person name="Powell A.J."/>
            <person name="Barry K."/>
            <person name="Miller A.N."/>
            <person name="Grigoriev I.V."/>
            <person name="Debuchy R."/>
            <person name="Gladieux P."/>
            <person name="Thoren M.H."/>
            <person name="Johannesson H."/>
        </authorList>
    </citation>
    <scope>NUCLEOTIDE SEQUENCE</scope>
    <source>
        <strain evidence="2">SMH2532-1</strain>
    </source>
</reference>
<keyword evidence="1" id="KW-0732">Signal</keyword>
<feature type="signal peptide" evidence="1">
    <location>
        <begin position="1"/>
        <end position="31"/>
    </location>
</feature>
<sequence length="77" mass="8608">MPWRARPKPKMAAHLALLEVTLLLKLHPVKGMSASPGMMYPLASTIPAAAATPSRKRLWMWLTHFRSFSVALARVWG</sequence>
<accession>A0AA39XY26</accession>
<organism evidence="2 3">
    <name type="scientific">Cercophora newfieldiana</name>
    <dbReference type="NCBI Taxonomy" id="92897"/>
    <lineage>
        <taxon>Eukaryota</taxon>
        <taxon>Fungi</taxon>
        <taxon>Dikarya</taxon>
        <taxon>Ascomycota</taxon>
        <taxon>Pezizomycotina</taxon>
        <taxon>Sordariomycetes</taxon>
        <taxon>Sordariomycetidae</taxon>
        <taxon>Sordariales</taxon>
        <taxon>Lasiosphaeriaceae</taxon>
        <taxon>Cercophora</taxon>
    </lineage>
</organism>
<dbReference type="EMBL" id="JAULSV010000006">
    <property type="protein sequence ID" value="KAK0641472.1"/>
    <property type="molecule type" value="Genomic_DNA"/>
</dbReference>
<evidence type="ECO:0000313" key="2">
    <source>
        <dbReference type="EMBL" id="KAK0641472.1"/>
    </source>
</evidence>
<evidence type="ECO:0000313" key="3">
    <source>
        <dbReference type="Proteomes" id="UP001174936"/>
    </source>
</evidence>
<proteinExistence type="predicted"/>
<protein>
    <recommendedName>
        <fullName evidence="4">Secreted protein</fullName>
    </recommendedName>
</protein>
<evidence type="ECO:0008006" key="4">
    <source>
        <dbReference type="Google" id="ProtNLM"/>
    </source>
</evidence>
<dbReference type="Proteomes" id="UP001174936">
    <property type="component" value="Unassembled WGS sequence"/>
</dbReference>